<organism evidence="3 4">
    <name type="scientific">Pseudomonas fluorescens</name>
    <dbReference type="NCBI Taxonomy" id="294"/>
    <lineage>
        <taxon>Bacteria</taxon>
        <taxon>Pseudomonadati</taxon>
        <taxon>Pseudomonadota</taxon>
        <taxon>Gammaproteobacteria</taxon>
        <taxon>Pseudomonadales</taxon>
        <taxon>Pseudomonadaceae</taxon>
        <taxon>Pseudomonas</taxon>
    </lineage>
</organism>
<evidence type="ECO:0000313" key="3">
    <source>
        <dbReference type="EMBL" id="VVQ26067.1"/>
    </source>
</evidence>
<protein>
    <submittedName>
        <fullName evidence="3">Uncharacterized protein</fullName>
    </submittedName>
</protein>
<keyword evidence="2" id="KW-0732">Signal</keyword>
<accession>A0A5E7VUD0</accession>
<sequence length="158" mass="18373" precursor="true">MSGSGCQLKKSQAFPSAVAALCVRLMAKCMPAQALAPMWQALKHGQSWMGLVKNRCKNSDHYSGISERAQFYWEMHFKCRIEPARDEARADAKESGSSHAQRDKRIRLRRLRHHLSPGRQHLPGNIIARQMKHPLTRRSLQRLRCHLINHRRKRIHIR</sequence>
<feature type="region of interest" description="Disordered" evidence="1">
    <location>
        <begin position="88"/>
        <end position="107"/>
    </location>
</feature>
<reference evidence="3 4" key="1">
    <citation type="submission" date="2019-09" db="EMBL/GenBank/DDBJ databases">
        <authorList>
            <person name="Chandra G."/>
            <person name="Truman W A."/>
        </authorList>
    </citation>
    <scope>NUCLEOTIDE SEQUENCE [LARGE SCALE GENOMIC DNA]</scope>
    <source>
        <strain evidence="3">PS925</strain>
    </source>
</reference>
<dbReference type="EMBL" id="CABVJG010000035">
    <property type="protein sequence ID" value="VVQ26067.1"/>
    <property type="molecule type" value="Genomic_DNA"/>
</dbReference>
<evidence type="ECO:0000256" key="2">
    <source>
        <dbReference type="SAM" id="SignalP"/>
    </source>
</evidence>
<name>A0A5E7VUD0_PSEFL</name>
<dbReference type="Proteomes" id="UP000412311">
    <property type="component" value="Unassembled WGS sequence"/>
</dbReference>
<dbReference type="AlphaFoldDB" id="A0A5E7VUD0"/>
<evidence type="ECO:0000313" key="4">
    <source>
        <dbReference type="Proteomes" id="UP000412311"/>
    </source>
</evidence>
<feature type="chain" id="PRO_5022915033" evidence="2">
    <location>
        <begin position="35"/>
        <end position="158"/>
    </location>
</feature>
<feature type="compositionally biased region" description="Basic and acidic residues" evidence="1">
    <location>
        <begin position="88"/>
        <end position="103"/>
    </location>
</feature>
<gene>
    <name evidence="3" type="ORF">PS925_06076</name>
</gene>
<proteinExistence type="predicted"/>
<evidence type="ECO:0000256" key="1">
    <source>
        <dbReference type="SAM" id="MobiDB-lite"/>
    </source>
</evidence>
<feature type="signal peptide" evidence="2">
    <location>
        <begin position="1"/>
        <end position="34"/>
    </location>
</feature>